<feature type="transmembrane region" description="Helical" evidence="1">
    <location>
        <begin position="171"/>
        <end position="189"/>
    </location>
</feature>
<keyword evidence="1" id="KW-0812">Transmembrane</keyword>
<keyword evidence="1" id="KW-0472">Membrane</keyword>
<dbReference type="Proteomes" id="UP000054937">
    <property type="component" value="Unassembled WGS sequence"/>
</dbReference>
<feature type="transmembrane region" description="Helical" evidence="1">
    <location>
        <begin position="108"/>
        <end position="128"/>
    </location>
</feature>
<proteinExistence type="predicted"/>
<feature type="transmembrane region" description="Helical" evidence="1">
    <location>
        <begin position="230"/>
        <end position="255"/>
    </location>
</feature>
<dbReference type="AlphaFoldDB" id="A0A0V0R7E8"/>
<feature type="transmembrane region" description="Helical" evidence="1">
    <location>
        <begin position="261"/>
        <end position="278"/>
    </location>
</feature>
<organism evidence="2 3">
    <name type="scientific">Pseudocohnilembus persalinus</name>
    <name type="common">Ciliate</name>
    <dbReference type="NCBI Taxonomy" id="266149"/>
    <lineage>
        <taxon>Eukaryota</taxon>
        <taxon>Sar</taxon>
        <taxon>Alveolata</taxon>
        <taxon>Ciliophora</taxon>
        <taxon>Intramacronucleata</taxon>
        <taxon>Oligohymenophorea</taxon>
        <taxon>Scuticociliatia</taxon>
        <taxon>Philasterida</taxon>
        <taxon>Pseudocohnilembidae</taxon>
        <taxon>Pseudocohnilembus</taxon>
    </lineage>
</organism>
<feature type="transmembrane region" description="Helical" evidence="1">
    <location>
        <begin position="195"/>
        <end position="218"/>
    </location>
</feature>
<dbReference type="EMBL" id="LDAU01000028">
    <property type="protein sequence ID" value="KRX10438.1"/>
    <property type="molecule type" value="Genomic_DNA"/>
</dbReference>
<reference evidence="2 3" key="1">
    <citation type="journal article" date="2015" name="Sci. Rep.">
        <title>Genome of the facultative scuticociliatosis pathogen Pseudocohnilembus persalinus provides insight into its virulence through horizontal gene transfer.</title>
        <authorList>
            <person name="Xiong J."/>
            <person name="Wang G."/>
            <person name="Cheng J."/>
            <person name="Tian M."/>
            <person name="Pan X."/>
            <person name="Warren A."/>
            <person name="Jiang C."/>
            <person name="Yuan D."/>
            <person name="Miao W."/>
        </authorList>
    </citation>
    <scope>NUCLEOTIDE SEQUENCE [LARGE SCALE GENOMIC DNA]</scope>
    <source>
        <strain evidence="2">36N120E</strain>
    </source>
</reference>
<dbReference type="InterPro" id="IPR036259">
    <property type="entry name" value="MFS_trans_sf"/>
</dbReference>
<dbReference type="InParanoid" id="A0A0V0R7E8"/>
<name>A0A0V0R7E8_PSEPJ</name>
<sequence>MDNNINNTKTSYVSQFSAPMRINKFSMLNEGNNQQLILDDIRQSFIGQDQDQVHQIDNRLSENSDQQGQKNTTIEQNEEQFSIRQIFFEFYDNLIDIKNNPDLVKNTFVWVISFSCGIFSYTTCTLVLDQLEGNLYINSIGFSLLELLGGILSGWIIFLGWNLKKTLQVNFFFQGLIYLITMVFINTQVKAENFIQTLLSIAPILVAKLSFELIWTLLMTYLRDIMYVKYQLFVVSIAQVFSKVLNCIIPFYMYFAESMGINKFLLCTVLCLYCAYLSRNYKKTQDIQFVRKAQNDNANLIEMCEFILYFVQLNMQGPGQNHSNPTTLISQSK</sequence>
<accession>A0A0V0R7E8</accession>
<evidence type="ECO:0000313" key="2">
    <source>
        <dbReference type="EMBL" id="KRX10438.1"/>
    </source>
</evidence>
<gene>
    <name evidence="2" type="ORF">PPERSA_10537</name>
</gene>
<protein>
    <submittedName>
        <fullName evidence="2">Major facilitator superfamily domain, general substrate transporter</fullName>
    </submittedName>
</protein>
<evidence type="ECO:0000256" key="1">
    <source>
        <dbReference type="SAM" id="Phobius"/>
    </source>
</evidence>
<comment type="caution">
    <text evidence="2">The sequence shown here is derived from an EMBL/GenBank/DDBJ whole genome shotgun (WGS) entry which is preliminary data.</text>
</comment>
<evidence type="ECO:0000313" key="3">
    <source>
        <dbReference type="Proteomes" id="UP000054937"/>
    </source>
</evidence>
<keyword evidence="3" id="KW-1185">Reference proteome</keyword>
<feature type="transmembrane region" description="Helical" evidence="1">
    <location>
        <begin position="140"/>
        <end position="159"/>
    </location>
</feature>
<dbReference type="OrthoDB" id="5958014at2759"/>
<keyword evidence="1" id="KW-1133">Transmembrane helix</keyword>
<dbReference type="SUPFAM" id="SSF103473">
    <property type="entry name" value="MFS general substrate transporter"/>
    <property type="match status" value="1"/>
</dbReference>